<dbReference type="PROSITE" id="PS51412">
    <property type="entry name" value="MACPF_2"/>
    <property type="match status" value="1"/>
</dbReference>
<proteinExistence type="predicted"/>
<feature type="domain" description="MACPF" evidence="3">
    <location>
        <begin position="56"/>
        <end position="370"/>
    </location>
</feature>
<keyword evidence="5" id="KW-1185">Reference proteome</keyword>
<feature type="region of interest" description="Disordered" evidence="1">
    <location>
        <begin position="579"/>
        <end position="602"/>
    </location>
</feature>
<dbReference type="PANTHER" id="PTHR31463:SF1">
    <property type="entry name" value="MACROPHAGE-EXPRESSED GENE 1 PROTEIN"/>
    <property type="match status" value="1"/>
</dbReference>
<comment type="caution">
    <text evidence="4">The sequence shown here is derived from an EMBL/GenBank/DDBJ whole genome shotgun (WGS) entry which is preliminary data.</text>
</comment>
<organism evidence="4 5">
    <name type="scientific">Pocillopora meandrina</name>
    <dbReference type="NCBI Taxonomy" id="46732"/>
    <lineage>
        <taxon>Eukaryota</taxon>
        <taxon>Metazoa</taxon>
        <taxon>Cnidaria</taxon>
        <taxon>Anthozoa</taxon>
        <taxon>Hexacorallia</taxon>
        <taxon>Scleractinia</taxon>
        <taxon>Astrocoeniina</taxon>
        <taxon>Pocilloporidae</taxon>
        <taxon>Pocillopora</taxon>
    </lineage>
</organism>
<dbReference type="CDD" id="cd22579">
    <property type="entry name" value="MPEG1_P2"/>
    <property type="match status" value="1"/>
</dbReference>
<dbReference type="PANTHER" id="PTHR31463">
    <property type="entry name" value="MACROPHAGE-EXPRESSED GENE 1 PROTEIN"/>
    <property type="match status" value="1"/>
</dbReference>
<evidence type="ECO:0000256" key="2">
    <source>
        <dbReference type="SAM" id="Phobius"/>
    </source>
</evidence>
<dbReference type="GO" id="GO:0002250">
    <property type="term" value="P:adaptive immune response"/>
    <property type="evidence" value="ECO:0007669"/>
    <property type="project" value="UniProtKB-KW"/>
</dbReference>
<evidence type="ECO:0000313" key="5">
    <source>
        <dbReference type="Proteomes" id="UP001159428"/>
    </source>
</evidence>
<evidence type="ECO:0000313" key="4">
    <source>
        <dbReference type="EMBL" id="CAH3138385.1"/>
    </source>
</evidence>
<evidence type="ECO:0000256" key="1">
    <source>
        <dbReference type="SAM" id="MobiDB-lite"/>
    </source>
</evidence>
<feature type="compositionally biased region" description="Low complexity" evidence="1">
    <location>
        <begin position="590"/>
        <end position="599"/>
    </location>
</feature>
<sequence length="771" mass="85833">MSTVYLCAISVLTSYMTRSFCNDLHSGKPSIATQPAMETKSIWPPLPWWNKYPVGDPKFCFFFHDVNTLEVLPGFGWDNLLNIEMGQVLATNYSRCKTTADRKYLLPDNAFVIPVKRSKVDMSSEVFDRWNSYTSTTAHSVNLHASYSVVSGSFAEDFKYNKEKQVGDKAVTTRVQLRHFMYVVKTHPESSLHPVFKSRLMQIAAELQNNRTKQAWYSAQLLVREYGTHIITSVDAGAALVQETHIKENVLKDKSLSAHDLKVAATATFFRSLKFGAGFGHNVSNENVHKFEKSRTASRVLTYGGPPYRSKFSVQNWEDSLTNELVAIDRSGDPLYYVINSATLPSLPEPTVFRLAKIVQRAARIYYKVNTVAGCTDETSPRFNFDANVNDGSCHATQTNFTFGGVYQKCYASRFNSAGNLCDELQHKNPLTGDFSCPEGYEAVELLKPQSGERPVVTKSYHQTHCRKLCRPCGFFLLQDCCHTSCQNIFHYSMVYIAPYWCAAAMTVGENSGMLFGGVYTSHDPNLVTGAQSCPHRFYALPFGSHSHVCVSDDYELGYQFSLRFGGFFSCSSGNPLAVPNKNHQRKSGKTTPKTSPKGNLAGIVNGPQSCPRGYTQHLLSVDNECEINYCVKANSLAKLSRTAVRRPPYNARPGVSPKATKTLMVVGINGEVWYRNNSNADWTLASFATQDDDDSSEEMVSEDQTKPMSQGAAIALSVCATVLAGILAVAVYVSYKRREKTKEYRAVSLKEVLLPDEKTPLNNNNTSEIS</sequence>
<reference evidence="4 5" key="1">
    <citation type="submission" date="2022-05" db="EMBL/GenBank/DDBJ databases">
        <authorList>
            <consortium name="Genoscope - CEA"/>
            <person name="William W."/>
        </authorList>
    </citation>
    <scope>NUCLEOTIDE SEQUENCE [LARGE SCALE GENOMIC DNA]</scope>
</reference>
<dbReference type="InterPro" id="IPR039707">
    <property type="entry name" value="MPEG1"/>
</dbReference>
<dbReference type="AlphaFoldDB" id="A0AAU9X723"/>
<feature type="transmembrane region" description="Helical" evidence="2">
    <location>
        <begin position="713"/>
        <end position="736"/>
    </location>
</feature>
<dbReference type="InterPro" id="IPR020864">
    <property type="entry name" value="MACPF"/>
</dbReference>
<dbReference type="EMBL" id="CALNXJ010000032">
    <property type="protein sequence ID" value="CAH3138385.1"/>
    <property type="molecule type" value="Genomic_DNA"/>
</dbReference>
<gene>
    <name evidence="4" type="ORF">PMEA_00018422</name>
</gene>
<dbReference type="GO" id="GO:0042742">
    <property type="term" value="P:defense response to bacterium"/>
    <property type="evidence" value="ECO:0007669"/>
    <property type="project" value="TreeGrafter"/>
</dbReference>
<dbReference type="GO" id="GO:0030670">
    <property type="term" value="C:phagocytic vesicle membrane"/>
    <property type="evidence" value="ECO:0007669"/>
    <property type="project" value="UniProtKB-SubCell"/>
</dbReference>
<protein>
    <recommendedName>
        <fullName evidence="3">MACPF domain-containing protein</fullName>
    </recommendedName>
</protein>
<keyword evidence="2" id="KW-0812">Transmembrane</keyword>
<evidence type="ECO:0000259" key="3">
    <source>
        <dbReference type="PROSITE" id="PS51412"/>
    </source>
</evidence>
<keyword evidence="2" id="KW-0472">Membrane</keyword>
<accession>A0AAU9X723</accession>
<dbReference type="GO" id="GO:0045087">
    <property type="term" value="P:innate immune response"/>
    <property type="evidence" value="ECO:0007669"/>
    <property type="project" value="UniProtKB-KW"/>
</dbReference>
<dbReference type="Pfam" id="PF01823">
    <property type="entry name" value="MACPF"/>
    <property type="match status" value="1"/>
</dbReference>
<dbReference type="SMART" id="SM00457">
    <property type="entry name" value="MACPF"/>
    <property type="match status" value="1"/>
</dbReference>
<keyword evidence="2" id="KW-1133">Transmembrane helix</keyword>
<name>A0AAU9X723_9CNID</name>
<dbReference type="Proteomes" id="UP001159428">
    <property type="component" value="Unassembled WGS sequence"/>
</dbReference>